<keyword evidence="1" id="KW-0472">Membrane</keyword>
<sequence>MINLIKVELYKLKTSKTFLAVIFLSVLQSILCPIIFSQTMTGKQVLITVFETQDVIGFFMLVGLFTAFYIADEFSSKYIKNLIVYGHRRRDILMAKIIVYYIGITIISLISPILITIINTFINGYGEAITLNTLMFIIRVFMLMLLVYIGLSSIAVLIAVICKNSTLVIISLIVLDSINRFGLAFAIRNSIVDLIYSNIIFGQKVNAVAEKLSILQGTKVIVISLITIAVSIFLSIYFFEKADIR</sequence>
<proteinExistence type="predicted"/>
<feature type="transmembrane region" description="Helical" evidence="1">
    <location>
        <begin position="220"/>
        <end position="239"/>
    </location>
</feature>
<keyword evidence="1" id="KW-0812">Transmembrane</keyword>
<feature type="transmembrane region" description="Helical" evidence="1">
    <location>
        <begin position="18"/>
        <end position="36"/>
    </location>
</feature>
<evidence type="ECO:0000313" key="2">
    <source>
        <dbReference type="EMBL" id="SHI71282.1"/>
    </source>
</evidence>
<gene>
    <name evidence="2" type="ORF">SAMN02745163_00697</name>
</gene>
<dbReference type="EMBL" id="FQZB01000004">
    <property type="protein sequence ID" value="SHI71282.1"/>
    <property type="molecule type" value="Genomic_DNA"/>
</dbReference>
<dbReference type="PANTHER" id="PTHR37305">
    <property type="entry name" value="INTEGRAL MEMBRANE PROTEIN-RELATED"/>
    <property type="match status" value="1"/>
</dbReference>
<protein>
    <submittedName>
        <fullName evidence="2">ABC-2 type transport system permease protein</fullName>
    </submittedName>
</protein>
<dbReference type="RefSeq" id="WP_072985280.1">
    <property type="nucleotide sequence ID" value="NZ_FQZB01000004.1"/>
</dbReference>
<dbReference type="Proteomes" id="UP000184310">
    <property type="component" value="Unassembled WGS sequence"/>
</dbReference>
<keyword evidence="3" id="KW-1185">Reference proteome</keyword>
<dbReference type="AlphaFoldDB" id="A0A1M6DDJ4"/>
<evidence type="ECO:0000313" key="3">
    <source>
        <dbReference type="Proteomes" id="UP000184310"/>
    </source>
</evidence>
<evidence type="ECO:0000256" key="1">
    <source>
        <dbReference type="SAM" id="Phobius"/>
    </source>
</evidence>
<accession>A0A1M6DDJ4</accession>
<reference evidence="2 3" key="1">
    <citation type="submission" date="2016-11" db="EMBL/GenBank/DDBJ databases">
        <authorList>
            <person name="Jaros S."/>
            <person name="Januszkiewicz K."/>
            <person name="Wedrychowicz H."/>
        </authorList>
    </citation>
    <scope>NUCLEOTIDE SEQUENCE [LARGE SCALE GENOMIC DNA]</scope>
    <source>
        <strain evidence="2 3">DSM 21758</strain>
    </source>
</reference>
<dbReference type="OrthoDB" id="1701857at2"/>
<feature type="transmembrane region" description="Helical" evidence="1">
    <location>
        <begin position="97"/>
        <end position="122"/>
    </location>
</feature>
<keyword evidence="1" id="KW-1133">Transmembrane helix</keyword>
<organism evidence="2 3">
    <name type="scientific">Clostridium cavendishii DSM 21758</name>
    <dbReference type="NCBI Taxonomy" id="1121302"/>
    <lineage>
        <taxon>Bacteria</taxon>
        <taxon>Bacillati</taxon>
        <taxon>Bacillota</taxon>
        <taxon>Clostridia</taxon>
        <taxon>Eubacteriales</taxon>
        <taxon>Clostridiaceae</taxon>
        <taxon>Clostridium</taxon>
    </lineage>
</organism>
<name>A0A1M6DDJ4_9CLOT</name>
<dbReference type="Pfam" id="PF12730">
    <property type="entry name" value="ABC2_membrane_4"/>
    <property type="match status" value="1"/>
</dbReference>
<dbReference type="PANTHER" id="PTHR37305:SF1">
    <property type="entry name" value="MEMBRANE PROTEIN"/>
    <property type="match status" value="1"/>
</dbReference>
<feature type="transmembrane region" description="Helical" evidence="1">
    <location>
        <begin position="134"/>
        <end position="160"/>
    </location>
</feature>
<dbReference type="STRING" id="1121302.SAMN02745163_00697"/>
<feature type="transmembrane region" description="Helical" evidence="1">
    <location>
        <begin position="56"/>
        <end position="76"/>
    </location>
</feature>